<dbReference type="InterPro" id="IPR033122">
    <property type="entry name" value="LETM1-like_RBD"/>
</dbReference>
<keyword evidence="15" id="KW-0464">Manganese</keyword>
<comment type="caution">
    <text evidence="19">The sequence shown here is derived from an EMBL/GenBank/DDBJ whole genome shotgun (WGS) entry which is preliminary data.</text>
</comment>
<evidence type="ECO:0000256" key="11">
    <source>
        <dbReference type="ARBA" id="ARBA00022989"/>
    </source>
</evidence>
<keyword evidence="9" id="KW-0999">Mitochondrion inner membrane</keyword>
<feature type="transmembrane region" description="Helical" evidence="17">
    <location>
        <begin position="6"/>
        <end position="29"/>
    </location>
</feature>
<dbReference type="InterPro" id="IPR044202">
    <property type="entry name" value="LETM1/MDM38-like"/>
</dbReference>
<dbReference type="GO" id="GO:0000139">
    <property type="term" value="C:Golgi membrane"/>
    <property type="evidence" value="ECO:0007669"/>
    <property type="project" value="UniProtKB-SubCell"/>
</dbReference>
<feature type="transmembrane region" description="Helical" evidence="17">
    <location>
        <begin position="223"/>
        <end position="239"/>
    </location>
</feature>
<comment type="similarity">
    <text evidence="5">Belongs to the glycosyltransferase 31 family.</text>
</comment>
<keyword evidence="13 16" id="KW-0496">Mitochondrion</keyword>
<evidence type="ECO:0000256" key="4">
    <source>
        <dbReference type="ARBA" id="ARBA00004922"/>
    </source>
</evidence>
<keyword evidence="11 17" id="KW-1133">Transmembrane helix</keyword>
<dbReference type="PROSITE" id="PS51758">
    <property type="entry name" value="LETM1_RBD"/>
    <property type="match status" value="1"/>
</dbReference>
<evidence type="ECO:0000256" key="10">
    <source>
        <dbReference type="ARBA" id="ARBA00022968"/>
    </source>
</evidence>
<evidence type="ECO:0000256" key="9">
    <source>
        <dbReference type="ARBA" id="ARBA00022792"/>
    </source>
</evidence>
<feature type="domain" description="Letm1 RBD" evidence="18">
    <location>
        <begin position="175"/>
        <end position="391"/>
    </location>
</feature>
<dbReference type="STRING" id="542762.A0A4S4DYU1"/>
<evidence type="ECO:0000256" key="12">
    <source>
        <dbReference type="ARBA" id="ARBA00023034"/>
    </source>
</evidence>
<accession>A0A4S4DYU1</accession>
<protein>
    <recommendedName>
        <fullName evidence="18">Letm1 RBD domain-containing protein</fullName>
    </recommendedName>
</protein>
<keyword evidence="8 17" id="KW-0812">Transmembrane</keyword>
<evidence type="ECO:0000256" key="1">
    <source>
        <dbReference type="ARBA" id="ARBA00001936"/>
    </source>
</evidence>
<dbReference type="GO" id="GO:0030003">
    <property type="term" value="P:intracellular monoatomic cation homeostasis"/>
    <property type="evidence" value="ECO:0007669"/>
    <property type="project" value="TreeGrafter"/>
</dbReference>
<evidence type="ECO:0000256" key="3">
    <source>
        <dbReference type="ARBA" id="ARBA00004434"/>
    </source>
</evidence>
<comment type="cofactor">
    <cofactor evidence="1">
        <name>Mn(2+)</name>
        <dbReference type="ChEBI" id="CHEBI:29035"/>
    </cofactor>
</comment>
<dbReference type="UniPathway" id="UPA00378"/>
<dbReference type="InterPro" id="IPR002659">
    <property type="entry name" value="Glyco_trans_31"/>
</dbReference>
<dbReference type="Gene3D" id="3.90.550.50">
    <property type="match status" value="1"/>
</dbReference>
<evidence type="ECO:0000256" key="7">
    <source>
        <dbReference type="ARBA" id="ARBA00022679"/>
    </source>
</evidence>
<evidence type="ECO:0000313" key="20">
    <source>
        <dbReference type="Proteomes" id="UP000306102"/>
    </source>
</evidence>
<evidence type="ECO:0000256" key="13">
    <source>
        <dbReference type="ARBA" id="ARBA00023128"/>
    </source>
</evidence>
<dbReference type="Proteomes" id="UP000306102">
    <property type="component" value="Unassembled WGS sequence"/>
</dbReference>
<proteinExistence type="inferred from homology"/>
<organism evidence="19 20">
    <name type="scientific">Camellia sinensis var. sinensis</name>
    <name type="common">China tea</name>
    <dbReference type="NCBI Taxonomy" id="542762"/>
    <lineage>
        <taxon>Eukaryota</taxon>
        <taxon>Viridiplantae</taxon>
        <taxon>Streptophyta</taxon>
        <taxon>Embryophyta</taxon>
        <taxon>Tracheophyta</taxon>
        <taxon>Spermatophyta</taxon>
        <taxon>Magnoliopsida</taxon>
        <taxon>eudicotyledons</taxon>
        <taxon>Gunneridae</taxon>
        <taxon>Pentapetalae</taxon>
        <taxon>asterids</taxon>
        <taxon>Ericales</taxon>
        <taxon>Theaceae</taxon>
        <taxon>Camellia</taxon>
    </lineage>
</organism>
<evidence type="ECO:0000256" key="8">
    <source>
        <dbReference type="ARBA" id="ARBA00022692"/>
    </source>
</evidence>
<dbReference type="Pfam" id="PF01762">
    <property type="entry name" value="Galactosyl_T"/>
    <property type="match status" value="1"/>
</dbReference>
<name>A0A4S4DYU1_CAMSN</name>
<dbReference type="Pfam" id="PF07766">
    <property type="entry name" value="LETM1_RBD"/>
    <property type="match status" value="1"/>
</dbReference>
<dbReference type="GO" id="GO:0005743">
    <property type="term" value="C:mitochondrial inner membrane"/>
    <property type="evidence" value="ECO:0007669"/>
    <property type="project" value="UniProtKB-SubCell"/>
</dbReference>
<keyword evidence="10" id="KW-0735">Signal-anchor</keyword>
<dbReference type="GO" id="GO:0016758">
    <property type="term" value="F:hexosyltransferase activity"/>
    <property type="evidence" value="ECO:0007669"/>
    <property type="project" value="InterPro"/>
</dbReference>
<sequence length="440" mass="50186">MKVGELVVIFAMVILHFQIFLSSYLRIWLVPETMVIARTTAVKAERRHLVSEAYNPKLKLVSNEVLKAHHPKRTQDESAAVKTRNIFLPRASPKSINQKVAKSNKKYFMVMGINTAFSSQKRRDSLRETWMPQGEKRRKPEEEKGIVISFVIGHSSTSDGILDKAIEAEDRKHEDFLRLKHVEGYNELSAKTKIYFATAVALWDADFYLKIDDDVHVNIECGYSLYVYLWILLLYISVVECGYSLFAYLRIWILLTFLYVAIVLLNPRWNAKVITSVAGGFCCIRSRSGIKNDDKMIQAEGLESLSEAELREDCRERGMLGLLSVEEMRQQLRDWLDLSLNHSVPSSLLILSRAFTISGKLKPEEIVGATLSSLPDEVVDTVGVVALPSEDSVSERRRKLEFLEMQEELIKDNSTLKFYCFCLVLTASPDVFTFVHIMGT</sequence>
<comment type="subcellular location">
    <subcellularLocation>
        <location evidence="2">Golgi apparatus membrane</location>
        <topology evidence="2">Single-pass type II membrane protein</topology>
    </subcellularLocation>
    <subcellularLocation>
        <location evidence="3">Mitochondrion inner membrane</location>
        <topology evidence="3">Single-pass membrane protein</topology>
    </subcellularLocation>
</comment>
<evidence type="ECO:0000256" key="6">
    <source>
        <dbReference type="ARBA" id="ARBA00022676"/>
    </source>
</evidence>
<keyword evidence="20" id="KW-1185">Reference proteome</keyword>
<evidence type="ECO:0000256" key="17">
    <source>
        <dbReference type="SAM" id="Phobius"/>
    </source>
</evidence>
<dbReference type="PANTHER" id="PTHR14009">
    <property type="entry name" value="LEUCINE ZIPPER-EF-HAND CONTAINING TRANSMEMBRANE PROTEIN"/>
    <property type="match status" value="1"/>
</dbReference>
<evidence type="ECO:0000256" key="15">
    <source>
        <dbReference type="ARBA" id="ARBA00023211"/>
    </source>
</evidence>
<keyword evidence="12" id="KW-0333">Golgi apparatus</keyword>
<evidence type="ECO:0000256" key="14">
    <source>
        <dbReference type="ARBA" id="ARBA00023136"/>
    </source>
</evidence>
<dbReference type="AlphaFoldDB" id="A0A4S4DYU1"/>
<evidence type="ECO:0000256" key="5">
    <source>
        <dbReference type="ARBA" id="ARBA00008661"/>
    </source>
</evidence>
<feature type="transmembrane region" description="Helical" evidence="17">
    <location>
        <begin position="245"/>
        <end position="265"/>
    </location>
</feature>
<dbReference type="GO" id="GO:0043022">
    <property type="term" value="F:ribosome binding"/>
    <property type="evidence" value="ECO:0007669"/>
    <property type="project" value="InterPro"/>
</dbReference>
<dbReference type="PANTHER" id="PTHR14009:SF31">
    <property type="entry name" value="MITOCHONDRIAL PROTON_CALCIUM EXCHANGER PROTEIN"/>
    <property type="match status" value="1"/>
</dbReference>
<gene>
    <name evidence="19" type="ORF">TEA_011014</name>
</gene>
<evidence type="ECO:0000313" key="19">
    <source>
        <dbReference type="EMBL" id="THG08264.1"/>
    </source>
</evidence>
<evidence type="ECO:0000256" key="2">
    <source>
        <dbReference type="ARBA" id="ARBA00004323"/>
    </source>
</evidence>
<dbReference type="EMBL" id="SDRB02009433">
    <property type="protein sequence ID" value="THG08264.1"/>
    <property type="molecule type" value="Genomic_DNA"/>
</dbReference>
<keyword evidence="14 17" id="KW-0472">Membrane</keyword>
<evidence type="ECO:0000259" key="18">
    <source>
        <dbReference type="PROSITE" id="PS51758"/>
    </source>
</evidence>
<evidence type="ECO:0000256" key="16">
    <source>
        <dbReference type="PROSITE-ProRule" id="PRU01094"/>
    </source>
</evidence>
<keyword evidence="6" id="KW-0328">Glycosyltransferase</keyword>
<reference evidence="19 20" key="1">
    <citation type="journal article" date="2018" name="Proc. Natl. Acad. Sci. U.S.A.">
        <title>Draft genome sequence of Camellia sinensis var. sinensis provides insights into the evolution of the tea genome and tea quality.</title>
        <authorList>
            <person name="Wei C."/>
            <person name="Yang H."/>
            <person name="Wang S."/>
            <person name="Zhao J."/>
            <person name="Liu C."/>
            <person name="Gao L."/>
            <person name="Xia E."/>
            <person name="Lu Y."/>
            <person name="Tai Y."/>
            <person name="She G."/>
            <person name="Sun J."/>
            <person name="Cao H."/>
            <person name="Tong W."/>
            <person name="Gao Q."/>
            <person name="Li Y."/>
            <person name="Deng W."/>
            <person name="Jiang X."/>
            <person name="Wang W."/>
            <person name="Chen Q."/>
            <person name="Zhang S."/>
            <person name="Li H."/>
            <person name="Wu J."/>
            <person name="Wang P."/>
            <person name="Li P."/>
            <person name="Shi C."/>
            <person name="Zheng F."/>
            <person name="Jian J."/>
            <person name="Huang B."/>
            <person name="Shan D."/>
            <person name="Shi M."/>
            <person name="Fang C."/>
            <person name="Yue Y."/>
            <person name="Li F."/>
            <person name="Li D."/>
            <person name="Wei S."/>
            <person name="Han B."/>
            <person name="Jiang C."/>
            <person name="Yin Y."/>
            <person name="Xia T."/>
            <person name="Zhang Z."/>
            <person name="Bennetzen J.L."/>
            <person name="Zhao S."/>
            <person name="Wan X."/>
        </authorList>
    </citation>
    <scope>NUCLEOTIDE SEQUENCE [LARGE SCALE GENOMIC DNA]</scope>
    <source>
        <strain evidence="20">cv. Shuchazao</strain>
        <tissue evidence="19">Leaf</tissue>
    </source>
</reference>
<comment type="pathway">
    <text evidence="4">Protein modification; protein glycosylation.</text>
</comment>
<keyword evidence="7" id="KW-0808">Transferase</keyword>